<dbReference type="EMBL" id="CP058649">
    <property type="protein sequence ID" value="QUI25644.1"/>
    <property type="molecule type" value="Genomic_DNA"/>
</dbReference>
<dbReference type="InterPro" id="IPR025438">
    <property type="entry name" value="DUF4180"/>
</dbReference>
<proteinExistence type="predicted"/>
<reference evidence="2" key="1">
    <citation type="submission" date="2020-07" db="EMBL/GenBank/DDBJ databases">
        <title>Vallitalea pronyensis genome.</title>
        <authorList>
            <person name="Postec A."/>
        </authorList>
    </citation>
    <scope>NUCLEOTIDE SEQUENCE</scope>
    <source>
        <strain evidence="2">FatNI3</strain>
    </source>
</reference>
<evidence type="ECO:0000313" key="3">
    <source>
        <dbReference type="Proteomes" id="UP000683246"/>
    </source>
</evidence>
<feature type="domain" description="DUF4180" evidence="1">
    <location>
        <begin position="7"/>
        <end position="111"/>
    </location>
</feature>
<sequence>MTINKKNNVKVAIIDRGESNLHTVQDALDMMSNAQCVDCMNMLIHKDNIHEKFFDLKTKFAGEVLQKFINYQMRLAIIGDFSHYTSKSLKDFIYECNKGQWIFFKATVEEGLNALHSVALKTF</sequence>
<protein>
    <submittedName>
        <fullName evidence="2">DUF4180 domain-containing protein</fullName>
    </submittedName>
</protein>
<evidence type="ECO:0000313" key="2">
    <source>
        <dbReference type="EMBL" id="QUI25644.1"/>
    </source>
</evidence>
<accession>A0A8J8MQ65</accession>
<keyword evidence="3" id="KW-1185">Reference proteome</keyword>
<name>A0A8J8MQ65_9FIRM</name>
<dbReference type="AlphaFoldDB" id="A0A8J8MQ65"/>
<organism evidence="2 3">
    <name type="scientific">Vallitalea pronyensis</name>
    <dbReference type="NCBI Taxonomy" id="1348613"/>
    <lineage>
        <taxon>Bacteria</taxon>
        <taxon>Bacillati</taxon>
        <taxon>Bacillota</taxon>
        <taxon>Clostridia</taxon>
        <taxon>Lachnospirales</taxon>
        <taxon>Vallitaleaceae</taxon>
        <taxon>Vallitalea</taxon>
    </lineage>
</organism>
<evidence type="ECO:0000259" key="1">
    <source>
        <dbReference type="Pfam" id="PF13788"/>
    </source>
</evidence>
<gene>
    <name evidence="2" type="ORF">HZI73_08725</name>
</gene>
<dbReference type="KEGG" id="vpy:HZI73_08725"/>
<dbReference type="Proteomes" id="UP000683246">
    <property type="component" value="Chromosome"/>
</dbReference>
<dbReference type="Pfam" id="PF13788">
    <property type="entry name" value="DUF4180"/>
    <property type="match status" value="1"/>
</dbReference>